<sequence>DYNLINRAAEKLTEENLLDLYEIEQKGGDETKAFWFIKIADLRILDYYNPELTSYTDKFWNETLFAKLIPFTPVLYVDPDNVELQSETFKPGYVPIYVKDIKFPPDGQGPFQLVYVSPSFERDDSGPLVGPLIYKINKEYNPNQ</sequence>
<gene>
    <name evidence="1" type="ORF">HX802_05390</name>
</gene>
<organism evidence="1 2">
    <name type="scientific">Marine Group I thaumarchaeote</name>
    <dbReference type="NCBI Taxonomy" id="2511932"/>
    <lineage>
        <taxon>Archaea</taxon>
        <taxon>Nitrososphaerota</taxon>
        <taxon>Marine Group I</taxon>
    </lineage>
</organism>
<evidence type="ECO:0000313" key="1">
    <source>
        <dbReference type="EMBL" id="NWK00066.1"/>
    </source>
</evidence>
<accession>A0A7K4NFM2</accession>
<proteinExistence type="predicted"/>
<dbReference type="EMBL" id="JACASU010000085">
    <property type="protein sequence ID" value="NWK00066.1"/>
    <property type="molecule type" value="Genomic_DNA"/>
</dbReference>
<dbReference type="Proteomes" id="UP000586694">
    <property type="component" value="Unassembled WGS sequence"/>
</dbReference>
<feature type="non-terminal residue" evidence="1">
    <location>
        <position position="1"/>
    </location>
</feature>
<reference evidence="1 2" key="1">
    <citation type="journal article" date="2019" name="Environ. Microbiol.">
        <title>Genomics insights into ecotype formation of ammonia-oxidizing archaea in the deep ocean.</title>
        <authorList>
            <person name="Wang Y."/>
            <person name="Huang J.M."/>
            <person name="Cui G.J."/>
            <person name="Nunoura T."/>
            <person name="Takaki Y."/>
            <person name="Li W.L."/>
            <person name="Li J."/>
            <person name="Gao Z.M."/>
            <person name="Takai K."/>
            <person name="Zhang A.Q."/>
            <person name="Stepanauskas R."/>
        </authorList>
    </citation>
    <scope>NUCLEOTIDE SEQUENCE [LARGE SCALE GENOMIC DNA]</scope>
    <source>
        <strain evidence="1 2">L19b</strain>
    </source>
</reference>
<comment type="caution">
    <text evidence="1">The sequence shown here is derived from an EMBL/GenBank/DDBJ whole genome shotgun (WGS) entry which is preliminary data.</text>
</comment>
<dbReference type="AlphaFoldDB" id="A0A7K4NFM2"/>
<protein>
    <submittedName>
        <fullName evidence="1">Uncharacterized protein</fullName>
    </submittedName>
</protein>
<evidence type="ECO:0000313" key="2">
    <source>
        <dbReference type="Proteomes" id="UP000586694"/>
    </source>
</evidence>
<name>A0A7K4NFM2_9ARCH</name>